<keyword evidence="1" id="KW-0539">Nucleus</keyword>
<sequence length="417" mass="45582">MPPKSNATSQEKTVKHRACDECRTRKLACSKNPDGCERCKREGIVCHYSEQKPMGRPRKRQFIETTRDDPEPDPIVDSLGLGPLPFAGDYDYNEGALPYFTNQPILGFTEDTAKVAGDNNGGNIWQFGDPQLVGTNPISFDNFGFDDTFQADQGLEAPLLLAGNGDSSSSESENSPPKIPDPVFKPAGPCSCLASMYLALASLQQLPLDVASALRTVRTAAATAATTIWCPQCGAIIVEKKRPAIDGFQNTMLLGTLLPIIAHGYQRVIELIDIEVDAALAAGTTKTFEFQEYGGLCISQTPIEGEMACVQKEMMFSAVEMAPMQWRSTVRALLRVDIYGHDGLGYKYKGLRGLVTEIENRQRTRHDWLDSLPEDEFKKAAVGPFAPSKATCLGEQTHGCLQILEMARLALDNLVIA</sequence>
<dbReference type="KEGG" id="glz:GLAREA_05666"/>
<name>S3EDH7_GLAL2</name>
<dbReference type="EMBL" id="KE145353">
    <property type="protein sequence ID" value="EPE36328.1"/>
    <property type="molecule type" value="Genomic_DNA"/>
</dbReference>
<dbReference type="InterPro" id="IPR001138">
    <property type="entry name" value="Zn2Cys6_DnaBD"/>
</dbReference>
<dbReference type="GO" id="GO:0003677">
    <property type="term" value="F:DNA binding"/>
    <property type="evidence" value="ECO:0007669"/>
    <property type="project" value="UniProtKB-KW"/>
</dbReference>
<dbReference type="SMART" id="SM00066">
    <property type="entry name" value="GAL4"/>
    <property type="match status" value="1"/>
</dbReference>
<dbReference type="GeneID" id="19464720"/>
<evidence type="ECO:0000313" key="4">
    <source>
        <dbReference type="EMBL" id="EPE36328.1"/>
    </source>
</evidence>
<organism evidence="4 5">
    <name type="scientific">Glarea lozoyensis (strain ATCC 20868 / MF5171)</name>
    <dbReference type="NCBI Taxonomy" id="1116229"/>
    <lineage>
        <taxon>Eukaryota</taxon>
        <taxon>Fungi</taxon>
        <taxon>Dikarya</taxon>
        <taxon>Ascomycota</taxon>
        <taxon>Pezizomycotina</taxon>
        <taxon>Leotiomycetes</taxon>
        <taxon>Helotiales</taxon>
        <taxon>Helotiaceae</taxon>
        <taxon>Glarea</taxon>
    </lineage>
</organism>
<keyword evidence="4" id="KW-0238">DNA-binding</keyword>
<gene>
    <name evidence="4" type="ORF">GLAREA_05666</name>
</gene>
<proteinExistence type="predicted"/>
<dbReference type="Proteomes" id="UP000016922">
    <property type="component" value="Unassembled WGS sequence"/>
</dbReference>
<dbReference type="OrthoDB" id="3498215at2759"/>
<feature type="domain" description="Zn(2)-C6 fungal-type" evidence="3">
    <location>
        <begin position="18"/>
        <end position="48"/>
    </location>
</feature>
<dbReference type="GO" id="GO:0000981">
    <property type="term" value="F:DNA-binding transcription factor activity, RNA polymerase II-specific"/>
    <property type="evidence" value="ECO:0007669"/>
    <property type="project" value="InterPro"/>
</dbReference>
<accession>S3EDH7</accession>
<dbReference type="eggNOG" id="ENOG502SE9E">
    <property type="taxonomic scope" value="Eukaryota"/>
</dbReference>
<dbReference type="OMA" id="VKHRACD"/>
<dbReference type="SUPFAM" id="SSF57701">
    <property type="entry name" value="Zn2/Cys6 DNA-binding domain"/>
    <property type="match status" value="1"/>
</dbReference>
<dbReference type="RefSeq" id="XP_008077146.1">
    <property type="nucleotide sequence ID" value="XM_008078955.1"/>
</dbReference>
<dbReference type="PROSITE" id="PS50048">
    <property type="entry name" value="ZN2_CY6_FUNGAL_2"/>
    <property type="match status" value="1"/>
</dbReference>
<keyword evidence="5" id="KW-1185">Reference proteome</keyword>
<evidence type="ECO:0000313" key="5">
    <source>
        <dbReference type="Proteomes" id="UP000016922"/>
    </source>
</evidence>
<dbReference type="Pfam" id="PF00172">
    <property type="entry name" value="Zn_clus"/>
    <property type="match status" value="1"/>
</dbReference>
<dbReference type="CDD" id="cd00067">
    <property type="entry name" value="GAL4"/>
    <property type="match status" value="1"/>
</dbReference>
<dbReference type="PROSITE" id="PS00463">
    <property type="entry name" value="ZN2_CY6_FUNGAL_1"/>
    <property type="match status" value="1"/>
</dbReference>
<protein>
    <submittedName>
        <fullName evidence="4">Zn2/Cys6 DNA-binding protein</fullName>
    </submittedName>
</protein>
<feature type="region of interest" description="Disordered" evidence="2">
    <location>
        <begin position="160"/>
        <end position="181"/>
    </location>
</feature>
<dbReference type="HOGENOM" id="CLU_026660_3_0_1"/>
<evidence type="ECO:0000256" key="1">
    <source>
        <dbReference type="ARBA" id="ARBA00023242"/>
    </source>
</evidence>
<dbReference type="InterPro" id="IPR050797">
    <property type="entry name" value="Carb_Metab_Trans_Reg"/>
</dbReference>
<dbReference type="AlphaFoldDB" id="S3EDH7"/>
<dbReference type="Gene3D" id="4.10.240.10">
    <property type="entry name" value="Zn(2)-C6 fungal-type DNA-binding domain"/>
    <property type="match status" value="1"/>
</dbReference>
<reference evidence="4 5" key="1">
    <citation type="journal article" date="2013" name="BMC Genomics">
        <title>Genomics-driven discovery of the pneumocandin biosynthetic gene cluster in the fungus Glarea lozoyensis.</title>
        <authorList>
            <person name="Chen L."/>
            <person name="Yue Q."/>
            <person name="Zhang X."/>
            <person name="Xiang M."/>
            <person name="Wang C."/>
            <person name="Li S."/>
            <person name="Che Y."/>
            <person name="Ortiz-Lopez F.J."/>
            <person name="Bills G.F."/>
            <person name="Liu X."/>
            <person name="An Z."/>
        </authorList>
    </citation>
    <scope>NUCLEOTIDE SEQUENCE [LARGE SCALE GENOMIC DNA]</scope>
    <source>
        <strain evidence="5">ATCC 20868 / MF5171</strain>
    </source>
</reference>
<dbReference type="PANTHER" id="PTHR31668">
    <property type="entry name" value="GLUCOSE TRANSPORT TRANSCRIPTION REGULATOR RGT1-RELATED-RELATED"/>
    <property type="match status" value="1"/>
</dbReference>
<dbReference type="GO" id="GO:0008270">
    <property type="term" value="F:zinc ion binding"/>
    <property type="evidence" value="ECO:0007669"/>
    <property type="project" value="InterPro"/>
</dbReference>
<dbReference type="InterPro" id="IPR036864">
    <property type="entry name" value="Zn2-C6_fun-type_DNA-bd_sf"/>
</dbReference>
<evidence type="ECO:0000256" key="2">
    <source>
        <dbReference type="SAM" id="MobiDB-lite"/>
    </source>
</evidence>
<evidence type="ECO:0000259" key="3">
    <source>
        <dbReference type="PROSITE" id="PS50048"/>
    </source>
</evidence>